<dbReference type="OrthoDB" id="851965at2759"/>
<organism evidence="3 4">
    <name type="scientific">Populus tomentosa</name>
    <name type="common">Chinese white poplar</name>
    <dbReference type="NCBI Taxonomy" id="118781"/>
    <lineage>
        <taxon>Eukaryota</taxon>
        <taxon>Viridiplantae</taxon>
        <taxon>Streptophyta</taxon>
        <taxon>Embryophyta</taxon>
        <taxon>Tracheophyta</taxon>
        <taxon>Spermatophyta</taxon>
        <taxon>Magnoliopsida</taxon>
        <taxon>eudicotyledons</taxon>
        <taxon>Gunneridae</taxon>
        <taxon>Pentapetalae</taxon>
        <taxon>rosids</taxon>
        <taxon>fabids</taxon>
        <taxon>Malpighiales</taxon>
        <taxon>Salicaceae</taxon>
        <taxon>Saliceae</taxon>
        <taxon>Populus</taxon>
    </lineage>
</organism>
<dbReference type="AlphaFoldDB" id="A0A8X8DLL9"/>
<evidence type="ECO:0000313" key="4">
    <source>
        <dbReference type="Proteomes" id="UP000886885"/>
    </source>
</evidence>
<proteinExistence type="predicted"/>
<accession>A0A8X8DLL9</accession>
<dbReference type="PROSITE" id="PS50878">
    <property type="entry name" value="RT_POL"/>
    <property type="match status" value="1"/>
</dbReference>
<dbReference type="PANTHER" id="PTHR46890">
    <property type="entry name" value="NON-LTR RETROLELEMENT REVERSE TRANSCRIPTASE-LIKE PROTEIN-RELATED"/>
    <property type="match status" value="1"/>
</dbReference>
<dbReference type="EMBL" id="JAAWWB010000001">
    <property type="protein sequence ID" value="KAG6794319.1"/>
    <property type="molecule type" value="Genomic_DNA"/>
</dbReference>
<evidence type="ECO:0000259" key="2">
    <source>
        <dbReference type="PROSITE" id="PS50878"/>
    </source>
</evidence>
<evidence type="ECO:0000313" key="3">
    <source>
        <dbReference type="EMBL" id="KAG6794319.1"/>
    </source>
</evidence>
<feature type="compositionally biased region" description="Polar residues" evidence="1">
    <location>
        <begin position="1"/>
        <end position="17"/>
    </location>
</feature>
<comment type="caution">
    <text evidence="3">The sequence shown here is derived from an EMBL/GenBank/DDBJ whole genome shotgun (WGS) entry which is preliminary data.</text>
</comment>
<dbReference type="Pfam" id="PF00078">
    <property type="entry name" value="RVT_1"/>
    <property type="match status" value="1"/>
</dbReference>
<dbReference type="PANTHER" id="PTHR46890:SF48">
    <property type="entry name" value="RNA-DIRECTED DNA POLYMERASE"/>
    <property type="match status" value="1"/>
</dbReference>
<evidence type="ECO:0000256" key="1">
    <source>
        <dbReference type="SAM" id="MobiDB-lite"/>
    </source>
</evidence>
<feature type="region of interest" description="Disordered" evidence="1">
    <location>
        <begin position="1"/>
        <end position="21"/>
    </location>
</feature>
<dbReference type="InterPro" id="IPR000477">
    <property type="entry name" value="RT_dom"/>
</dbReference>
<name>A0A8X8DLL9_POPTO</name>
<feature type="domain" description="Reverse transcriptase" evidence="2">
    <location>
        <begin position="138"/>
        <end position="435"/>
    </location>
</feature>
<gene>
    <name evidence="3" type="ORF">POTOM_003564</name>
</gene>
<reference evidence="3" key="1">
    <citation type="journal article" date="2020" name="bioRxiv">
        <title>Hybrid origin of Populus tomentosa Carr. identified through genome sequencing and phylogenomic analysis.</title>
        <authorList>
            <person name="An X."/>
            <person name="Gao K."/>
            <person name="Chen Z."/>
            <person name="Li J."/>
            <person name="Yang X."/>
            <person name="Yang X."/>
            <person name="Zhou J."/>
            <person name="Guo T."/>
            <person name="Zhao T."/>
            <person name="Huang S."/>
            <person name="Miao D."/>
            <person name="Khan W.U."/>
            <person name="Rao P."/>
            <person name="Ye M."/>
            <person name="Lei B."/>
            <person name="Liao W."/>
            <person name="Wang J."/>
            <person name="Ji L."/>
            <person name="Li Y."/>
            <person name="Guo B."/>
            <person name="Mustafa N.S."/>
            <person name="Li S."/>
            <person name="Yun Q."/>
            <person name="Keller S.R."/>
            <person name="Mao J."/>
            <person name="Zhang R."/>
            <person name="Strauss S.H."/>
        </authorList>
    </citation>
    <scope>NUCLEOTIDE SEQUENCE</scope>
    <source>
        <strain evidence="3">GM15</strain>
        <tissue evidence="3">Leaf</tissue>
    </source>
</reference>
<sequence>MPQATIPTSLSSPTQPSHDILQDIPIPISLPKQPCHDTITIPQSIPPPQTYLQNTILIPSTVAPPSPKTIPQSQHHIISTFAIVPSRLPDMETCNSSNASGNECLELEPHHITDINMITCLESKMDSFRTISESSSATLEVSGATSPAFVPQNFFLTPSPSPTTVRKKKGVRNRIHSLQDEAGNTIHDPQELGKLASNYFEHLLSAPQPLLTERVDNIFPKTISESSKASAIAPITSEDIKAALFSIPDNKSPRPDGYNAFFSRKAGRSSRMISLQLSAKLLVVRLKTALTDVVGPSQTAFIPGRNISDAILLTQELMHNYHQNKGPPRCALKIDLKKAFDTVRWDYIIAGLHAISLPQQLISWITTCITTVHYTINLNREMHGFFKATRGIRQGDPLSPYLFVLAMEGLSGILSRSIQESTFHYHWRCLEEQLR</sequence>
<protein>
    <recommendedName>
        <fullName evidence="2">Reverse transcriptase domain-containing protein</fullName>
    </recommendedName>
</protein>
<dbReference type="InterPro" id="IPR052343">
    <property type="entry name" value="Retrotransposon-Effector_Assoc"/>
</dbReference>
<keyword evidence="4" id="KW-1185">Reference proteome</keyword>
<dbReference type="Proteomes" id="UP000886885">
    <property type="component" value="Chromosome 1A"/>
</dbReference>